<dbReference type="PROSITE" id="PS50893">
    <property type="entry name" value="ABC_TRANSPORTER_2"/>
    <property type="match status" value="2"/>
</dbReference>
<dbReference type="GO" id="GO:0016887">
    <property type="term" value="F:ATP hydrolysis activity"/>
    <property type="evidence" value="ECO:0007669"/>
    <property type="project" value="InterPro"/>
</dbReference>
<dbReference type="PROSITE" id="PS00211">
    <property type="entry name" value="ABC_TRANSPORTER_1"/>
    <property type="match status" value="2"/>
</dbReference>
<dbReference type="EMBL" id="FXAZ01000001">
    <property type="protein sequence ID" value="SMG20997.1"/>
    <property type="molecule type" value="Genomic_DNA"/>
</dbReference>
<dbReference type="InterPro" id="IPR032781">
    <property type="entry name" value="ABC_tran_Xtn"/>
</dbReference>
<keyword evidence="2" id="KW-0067">ATP-binding</keyword>
<dbReference type="AlphaFoldDB" id="A0A1X7J081"/>
<dbReference type="InterPro" id="IPR027417">
    <property type="entry name" value="P-loop_NTPase"/>
</dbReference>
<keyword evidence="1" id="KW-0547">Nucleotide-binding</keyword>
<feature type="domain" description="ABC transporter" evidence="3">
    <location>
        <begin position="4"/>
        <end position="256"/>
    </location>
</feature>
<name>A0A1X7J081_9BACL</name>
<dbReference type="InterPro" id="IPR017871">
    <property type="entry name" value="ABC_transporter-like_CS"/>
</dbReference>
<dbReference type="PANTHER" id="PTHR42855:SF2">
    <property type="entry name" value="DRUG RESISTANCE ABC TRANSPORTER,ATP-BINDING PROTEIN"/>
    <property type="match status" value="1"/>
</dbReference>
<organism evidence="4 5">
    <name type="scientific">Paenibacillus aquistagni</name>
    <dbReference type="NCBI Taxonomy" id="1852522"/>
    <lineage>
        <taxon>Bacteria</taxon>
        <taxon>Bacillati</taxon>
        <taxon>Bacillota</taxon>
        <taxon>Bacilli</taxon>
        <taxon>Bacillales</taxon>
        <taxon>Paenibacillaceae</taxon>
        <taxon>Paenibacillus</taxon>
    </lineage>
</organism>
<proteinExistence type="predicted"/>
<dbReference type="InterPro" id="IPR003439">
    <property type="entry name" value="ABC_transporter-like_ATP-bd"/>
</dbReference>
<evidence type="ECO:0000313" key="5">
    <source>
        <dbReference type="Proteomes" id="UP000193834"/>
    </source>
</evidence>
<dbReference type="OrthoDB" id="9762369at2"/>
<dbReference type="CDD" id="cd03221">
    <property type="entry name" value="ABCF_EF-3"/>
    <property type="match status" value="2"/>
</dbReference>
<dbReference type="SMART" id="SM00382">
    <property type="entry name" value="AAA"/>
    <property type="match status" value="2"/>
</dbReference>
<dbReference type="PANTHER" id="PTHR42855">
    <property type="entry name" value="ABC TRANSPORTER ATP-BINDING SUBUNIT"/>
    <property type="match status" value="1"/>
</dbReference>
<evidence type="ECO:0000256" key="1">
    <source>
        <dbReference type="ARBA" id="ARBA00022741"/>
    </source>
</evidence>
<dbReference type="Proteomes" id="UP000193834">
    <property type="component" value="Unassembled WGS sequence"/>
</dbReference>
<evidence type="ECO:0000313" key="4">
    <source>
        <dbReference type="EMBL" id="SMG20997.1"/>
    </source>
</evidence>
<dbReference type="SUPFAM" id="SSF52540">
    <property type="entry name" value="P-loop containing nucleoside triphosphate hydrolases"/>
    <property type="match status" value="2"/>
</dbReference>
<feature type="domain" description="ABC transporter" evidence="3">
    <location>
        <begin position="309"/>
        <end position="511"/>
    </location>
</feature>
<keyword evidence="5" id="KW-1185">Reference proteome</keyword>
<evidence type="ECO:0000256" key="2">
    <source>
        <dbReference type="ARBA" id="ARBA00022840"/>
    </source>
</evidence>
<dbReference type="InterPro" id="IPR003593">
    <property type="entry name" value="AAA+_ATPase"/>
</dbReference>
<dbReference type="Pfam" id="PF12848">
    <property type="entry name" value="ABC_tran_Xtn"/>
    <property type="match status" value="1"/>
</dbReference>
<dbReference type="GO" id="GO:0005524">
    <property type="term" value="F:ATP binding"/>
    <property type="evidence" value="ECO:0007669"/>
    <property type="project" value="UniProtKB-KW"/>
</dbReference>
<evidence type="ECO:0000259" key="3">
    <source>
        <dbReference type="PROSITE" id="PS50893"/>
    </source>
</evidence>
<accession>A0A1X7J081</accession>
<dbReference type="Gene3D" id="3.40.50.300">
    <property type="entry name" value="P-loop containing nucleotide triphosphate hydrolases"/>
    <property type="match status" value="2"/>
</dbReference>
<dbReference type="Pfam" id="PF00005">
    <property type="entry name" value="ABC_tran"/>
    <property type="match status" value="2"/>
</dbReference>
<reference evidence="4 5" key="1">
    <citation type="submission" date="2017-04" db="EMBL/GenBank/DDBJ databases">
        <authorList>
            <person name="Afonso C.L."/>
            <person name="Miller P.J."/>
            <person name="Scott M.A."/>
            <person name="Spackman E."/>
            <person name="Goraichik I."/>
            <person name="Dimitrov K.M."/>
            <person name="Suarez D.L."/>
            <person name="Swayne D.E."/>
        </authorList>
    </citation>
    <scope>NUCLEOTIDE SEQUENCE [LARGE SCALE GENOMIC DNA]</scope>
    <source>
        <strain evidence="4 5">11</strain>
    </source>
</reference>
<dbReference type="FunFam" id="3.40.50.300:FF:000011">
    <property type="entry name" value="Putative ABC transporter ATP-binding component"/>
    <property type="match status" value="1"/>
</dbReference>
<sequence>MSLLEVQDMSHSYGDKVLYKNIQFELYKGEHLGIVGQNGTGKSTFIRILMGEIVPDSGTVRWQSNTTLGHLDQYAEMDGGKTVAEYLQSAFSNLYELERDMNELYAQSAATGKEQYLIKAAEIQDTLERYDFYAIASSINKVVYGLGIDAIGVDRQIDALSGGQRTKVILAKLLLEKPDVLLLDEPTNYLDVEHVEWLSQYLNSIEQAFVVVSHHVEFLEKITTCIADIEAQTIKKYYGKYSEFLKQKAHLRENHIRQYQAQVKKIEQTEAFIRKNIAGVNTKIARGRRKQLDRMERIAPPTFLSKPTIRFGELPLQSHVALEVQKLAVGYDKPLLPPISFEVKSGQKLVITGFNGIGKSTLLKTLIGQLPSLAGSYQFNDQVVTEYYEQDLKWADDSMTPIDIIAERYPRMTTREIRRQLAQCGVKEDHVTRSVRTLSGGEQSKVKLCRLLLTKCNLLIMDEPTNHFDAETKEALQQAIVRFGGCVILVSHEPAFYQAWADRVVNIESFMR</sequence>
<protein>
    <submittedName>
        <fullName evidence="4">ATPase components of ABC transporters with duplicated ATPase domains</fullName>
    </submittedName>
</protein>
<dbReference type="RefSeq" id="WP_085493259.1">
    <property type="nucleotide sequence ID" value="NZ_FXAZ01000001.1"/>
</dbReference>
<dbReference type="InterPro" id="IPR051309">
    <property type="entry name" value="ABCF_ATPase"/>
</dbReference>
<dbReference type="STRING" id="1852522.SAMN06295960_1072"/>
<gene>
    <name evidence="4" type="ORF">SAMN06295960_1072</name>
</gene>